<dbReference type="HOGENOM" id="CLU_439445_0_0_1"/>
<dbReference type="AlphaFoldDB" id="B0CNQ3"/>
<dbReference type="EMBL" id="DS547091">
    <property type="protein sequence ID" value="EDR15340.1"/>
    <property type="molecule type" value="Genomic_DNA"/>
</dbReference>
<dbReference type="RefSeq" id="XP_001873548.1">
    <property type="nucleotide sequence ID" value="XM_001873513.1"/>
</dbReference>
<evidence type="ECO:0000256" key="1">
    <source>
        <dbReference type="ARBA" id="ARBA00004340"/>
    </source>
</evidence>
<dbReference type="OrthoDB" id="2340858at2759"/>
<sequence length="622" mass="70558">MAPLLLFVFLRGLPRPLEPIPVDIECSKTVGDLKEAIFPKIVHSLEHKIDAAALSLYKVDFPDVSDVGELEAVASKAKKEKLLASLKLSSAFTANPPKLTISILAELPQSFDDEPPKKRARLAAQSDIFNDLSADWHGIWATFWGNPSSKHIVEESVRLPDGRTLKPAGDETKYKYLTLPDDGVFPCDLSRVLITNTYRLLYSRLCEEEKVHSETPRAERFIALSHSTIIMGQPGIGKTAGLSCILVWRLQQKKPTVYCNNKAYAFVFTDSGVQQVLLSREWRINFLDQSVDCCRVVVATSPDYDSVKAFKSNVAKTFYLPTWNLLVQPQATELLRDIFQKLGGIPRKCFRAISLDGKEHEMQKIDQAINQISGLQDFMHSESGFMWFDSSHPLLRIEPSDDTWIAPVMELLSDYVARRVFNRIKLFQISLRELRDCIDHPLSIRTAHRWSGKLFEMGVHRRFREGIEFQPMATDSEAPALTVQIKKANSEAEGYFHSLSVRAKSGSHDVHHRFLQRYLIPLSPMDETIHAICISKAVTVLFQITMSPVHDLNLKSITKLTKELPNNARKRVCVVFVVPGSKETAGPYKRQKIVPTTGVAEDEFRTVQAYHQYVYYFPMTFF</sequence>
<dbReference type="KEGG" id="lbc:LACBIDRAFT_291813"/>
<organism evidence="7">
    <name type="scientific">Laccaria bicolor (strain S238N-H82 / ATCC MYA-4686)</name>
    <name type="common">Bicoloured deceiver</name>
    <name type="synonym">Laccaria laccata var. bicolor</name>
    <dbReference type="NCBI Taxonomy" id="486041"/>
    <lineage>
        <taxon>Eukaryota</taxon>
        <taxon>Fungi</taxon>
        <taxon>Dikarya</taxon>
        <taxon>Basidiomycota</taxon>
        <taxon>Agaricomycotina</taxon>
        <taxon>Agaricomycetes</taxon>
        <taxon>Agaricomycetidae</taxon>
        <taxon>Agaricales</taxon>
        <taxon>Agaricineae</taxon>
        <taxon>Hydnangiaceae</taxon>
        <taxon>Laccaria</taxon>
    </lineage>
</organism>
<dbReference type="InterPro" id="IPR045379">
    <property type="entry name" value="Crinkler_N"/>
</dbReference>
<comment type="subcellular location">
    <subcellularLocation>
        <location evidence="1">Host cell</location>
    </subcellularLocation>
    <subcellularLocation>
        <location evidence="2">Secreted</location>
    </subcellularLocation>
</comment>
<evidence type="ECO:0000259" key="5">
    <source>
        <dbReference type="Pfam" id="PF20147"/>
    </source>
</evidence>
<dbReference type="Pfam" id="PF20147">
    <property type="entry name" value="Crinkler"/>
    <property type="match status" value="1"/>
</dbReference>
<dbReference type="PANTHER" id="PTHR33129">
    <property type="entry name" value="PROTEIN KINASE DOMAIN-CONTAINING PROTEIN-RELATED"/>
    <property type="match status" value="1"/>
</dbReference>
<accession>B0CNQ3</accession>
<keyword evidence="4" id="KW-0732">Signal</keyword>
<feature type="chain" id="PRO_5002748215" evidence="4">
    <location>
        <begin position="20"/>
        <end position="622"/>
    </location>
</feature>
<dbReference type="InParanoid" id="B0CNQ3"/>
<evidence type="ECO:0000313" key="7">
    <source>
        <dbReference type="Proteomes" id="UP000001194"/>
    </source>
</evidence>
<keyword evidence="3" id="KW-0964">Secreted</keyword>
<protein>
    <submittedName>
        <fullName evidence="6">Predicted protein</fullName>
    </submittedName>
</protein>
<dbReference type="GeneID" id="6069720"/>
<dbReference type="PANTHER" id="PTHR33129:SF1">
    <property type="entry name" value="ATP-BINDING PROTEIN"/>
    <property type="match status" value="1"/>
</dbReference>
<evidence type="ECO:0000256" key="2">
    <source>
        <dbReference type="ARBA" id="ARBA00004613"/>
    </source>
</evidence>
<name>B0CNQ3_LACBS</name>
<evidence type="ECO:0000256" key="4">
    <source>
        <dbReference type="SAM" id="SignalP"/>
    </source>
</evidence>
<proteinExistence type="predicted"/>
<dbReference type="InterPro" id="IPR052980">
    <property type="entry name" value="Crinkler_effector"/>
</dbReference>
<dbReference type="Proteomes" id="UP000001194">
    <property type="component" value="Unassembled WGS sequence"/>
</dbReference>
<evidence type="ECO:0000256" key="3">
    <source>
        <dbReference type="ARBA" id="ARBA00022525"/>
    </source>
</evidence>
<feature type="signal peptide" evidence="4">
    <location>
        <begin position="1"/>
        <end position="19"/>
    </location>
</feature>
<feature type="domain" description="Crinkler effector protein N-terminal" evidence="5">
    <location>
        <begin position="9"/>
        <end position="105"/>
    </location>
</feature>
<reference evidence="6 7" key="1">
    <citation type="journal article" date="2008" name="Nature">
        <title>The genome of Laccaria bicolor provides insights into mycorrhizal symbiosis.</title>
        <authorList>
            <person name="Martin F."/>
            <person name="Aerts A."/>
            <person name="Ahren D."/>
            <person name="Brun A."/>
            <person name="Danchin E.G.J."/>
            <person name="Duchaussoy F."/>
            <person name="Gibon J."/>
            <person name="Kohler A."/>
            <person name="Lindquist E."/>
            <person name="Pereda V."/>
            <person name="Salamov A."/>
            <person name="Shapiro H.J."/>
            <person name="Wuyts J."/>
            <person name="Blaudez D."/>
            <person name="Buee M."/>
            <person name="Brokstein P."/>
            <person name="Canbaeck B."/>
            <person name="Cohen D."/>
            <person name="Courty P.E."/>
            <person name="Coutinho P.M."/>
            <person name="Delaruelle C."/>
            <person name="Detter J.C."/>
            <person name="Deveau A."/>
            <person name="DiFazio S."/>
            <person name="Duplessis S."/>
            <person name="Fraissinet-Tachet L."/>
            <person name="Lucic E."/>
            <person name="Frey-Klett P."/>
            <person name="Fourrey C."/>
            <person name="Feussner I."/>
            <person name="Gay G."/>
            <person name="Grimwood J."/>
            <person name="Hoegger P.J."/>
            <person name="Jain P."/>
            <person name="Kilaru S."/>
            <person name="Labbe J."/>
            <person name="Lin Y.C."/>
            <person name="Legue V."/>
            <person name="Le Tacon F."/>
            <person name="Marmeisse R."/>
            <person name="Melayah D."/>
            <person name="Montanini B."/>
            <person name="Muratet M."/>
            <person name="Nehls U."/>
            <person name="Niculita-Hirzel H."/>
            <person name="Oudot-Le Secq M.P."/>
            <person name="Peter M."/>
            <person name="Quesneville H."/>
            <person name="Rajashekar B."/>
            <person name="Reich M."/>
            <person name="Rouhier N."/>
            <person name="Schmutz J."/>
            <person name="Yin T."/>
            <person name="Chalot M."/>
            <person name="Henrissat B."/>
            <person name="Kuees U."/>
            <person name="Lucas S."/>
            <person name="Van de Peer Y."/>
            <person name="Podila G.K."/>
            <person name="Polle A."/>
            <person name="Pukkila P.J."/>
            <person name="Richardson P.M."/>
            <person name="Rouze P."/>
            <person name="Sanders I.R."/>
            <person name="Stajich J.E."/>
            <person name="Tunlid A."/>
            <person name="Tuskan G."/>
            <person name="Grigoriev I.V."/>
        </authorList>
    </citation>
    <scope>NUCLEOTIDE SEQUENCE [LARGE SCALE GENOMIC DNA]</scope>
    <source>
        <strain evidence="7">S238N-H82 / ATCC MYA-4686</strain>
    </source>
</reference>
<dbReference type="GO" id="GO:0005576">
    <property type="term" value="C:extracellular region"/>
    <property type="evidence" value="ECO:0007669"/>
    <property type="project" value="UniProtKB-SubCell"/>
</dbReference>
<keyword evidence="7" id="KW-1185">Reference proteome</keyword>
<gene>
    <name evidence="6" type="ORF">LACBIDRAFT_291813</name>
</gene>
<evidence type="ECO:0000313" key="6">
    <source>
        <dbReference type="EMBL" id="EDR15340.1"/>
    </source>
</evidence>
<dbReference type="GO" id="GO:0043657">
    <property type="term" value="C:host cell"/>
    <property type="evidence" value="ECO:0007669"/>
    <property type="project" value="UniProtKB-SubCell"/>
</dbReference>